<evidence type="ECO:0000313" key="4">
    <source>
        <dbReference type="Proteomes" id="UP001326110"/>
    </source>
</evidence>
<gene>
    <name evidence="3" type="ORF">SR858_08955</name>
</gene>
<dbReference type="EMBL" id="CP140152">
    <property type="protein sequence ID" value="WQH06435.1"/>
    <property type="molecule type" value="Genomic_DNA"/>
</dbReference>
<dbReference type="Gene3D" id="3.40.50.2300">
    <property type="match status" value="1"/>
</dbReference>
<proteinExistence type="predicted"/>
<sequence length="133" mass="14457">MPERPRNPINMLLVEEQPLLRKTVSMTARSLGMGTVHEAATAEAAEKLLRERSFQGAVISLECGAFGGAAHNFTLLDRVRGGMSASRATIPIAVMVDHPTAALLQELRSRDISRVIVKPFRAKVLLDTFASFG</sequence>
<dbReference type="InterPro" id="IPR011006">
    <property type="entry name" value="CheY-like_superfamily"/>
</dbReference>
<evidence type="ECO:0000256" key="1">
    <source>
        <dbReference type="PROSITE-ProRule" id="PRU00169"/>
    </source>
</evidence>
<dbReference type="SMART" id="SM00448">
    <property type="entry name" value="REC"/>
    <property type="match status" value="1"/>
</dbReference>
<dbReference type="Proteomes" id="UP001326110">
    <property type="component" value="Chromosome"/>
</dbReference>
<name>A0ABZ0Y350_9BURK</name>
<dbReference type="InterPro" id="IPR001789">
    <property type="entry name" value="Sig_transdc_resp-reg_receiver"/>
</dbReference>
<reference evidence="3 4" key="1">
    <citation type="submission" date="2023-11" db="EMBL/GenBank/DDBJ databases">
        <title>MicrobeMod: A computational toolkit for identifying prokaryotic methylation and restriction-modification with nanopore sequencing.</title>
        <authorList>
            <person name="Crits-Christoph A."/>
            <person name="Kang S.C."/>
            <person name="Lee H."/>
            <person name="Ostrov N."/>
        </authorList>
    </citation>
    <scope>NUCLEOTIDE SEQUENCE [LARGE SCALE GENOMIC DNA]</scope>
    <source>
        <strain evidence="3 4">ATCC 25935</strain>
    </source>
</reference>
<dbReference type="PROSITE" id="PS50110">
    <property type="entry name" value="RESPONSE_REGULATORY"/>
    <property type="match status" value="1"/>
</dbReference>
<dbReference type="RefSeq" id="WP_019922416.1">
    <property type="nucleotide sequence ID" value="NZ_CP140152.1"/>
</dbReference>
<accession>A0ABZ0Y350</accession>
<dbReference type="SUPFAM" id="SSF52172">
    <property type="entry name" value="CheY-like"/>
    <property type="match status" value="1"/>
</dbReference>
<evidence type="ECO:0000259" key="2">
    <source>
        <dbReference type="PROSITE" id="PS50110"/>
    </source>
</evidence>
<comment type="caution">
    <text evidence="1">Lacks conserved residue(s) required for the propagation of feature annotation.</text>
</comment>
<dbReference type="GeneID" id="43164108"/>
<feature type="domain" description="Response regulatory" evidence="2">
    <location>
        <begin position="10"/>
        <end position="133"/>
    </location>
</feature>
<protein>
    <submittedName>
        <fullName evidence="3">Response regulator</fullName>
    </submittedName>
</protein>
<keyword evidence="4" id="KW-1185">Reference proteome</keyword>
<evidence type="ECO:0000313" key="3">
    <source>
        <dbReference type="EMBL" id="WQH06435.1"/>
    </source>
</evidence>
<organism evidence="3 4">
    <name type="scientific">Duganella zoogloeoides</name>
    <dbReference type="NCBI Taxonomy" id="75659"/>
    <lineage>
        <taxon>Bacteria</taxon>
        <taxon>Pseudomonadati</taxon>
        <taxon>Pseudomonadota</taxon>
        <taxon>Betaproteobacteria</taxon>
        <taxon>Burkholderiales</taxon>
        <taxon>Oxalobacteraceae</taxon>
        <taxon>Telluria group</taxon>
        <taxon>Duganella</taxon>
    </lineage>
</organism>